<feature type="compositionally biased region" description="Polar residues" evidence="5">
    <location>
        <begin position="606"/>
        <end position="615"/>
    </location>
</feature>
<dbReference type="PANTHER" id="PTHR15551">
    <property type="entry name" value="LIM DOMAIN ONLY 7"/>
    <property type="match status" value="1"/>
</dbReference>
<dbReference type="GO" id="GO:0010604">
    <property type="term" value="P:positive regulation of macromolecule metabolic process"/>
    <property type="evidence" value="ECO:0007669"/>
    <property type="project" value="UniProtKB-ARBA"/>
</dbReference>
<evidence type="ECO:0000256" key="5">
    <source>
        <dbReference type="SAM" id="MobiDB-lite"/>
    </source>
</evidence>
<dbReference type="GeneID" id="305332"/>
<keyword evidence="3 4" id="KW-0440">LIM domain</keyword>
<feature type="compositionally biased region" description="Polar residues" evidence="5">
    <location>
        <begin position="922"/>
        <end position="946"/>
    </location>
</feature>
<dbReference type="SUPFAM" id="SSF47576">
    <property type="entry name" value="Calponin-homology domain, CH-domain"/>
    <property type="match status" value="1"/>
</dbReference>
<feature type="compositionally biased region" description="Low complexity" evidence="5">
    <location>
        <begin position="204"/>
        <end position="213"/>
    </location>
</feature>
<feature type="compositionally biased region" description="Basic and acidic residues" evidence="5">
    <location>
        <begin position="819"/>
        <end position="850"/>
    </location>
</feature>
<keyword evidence="1 4" id="KW-0479">Metal-binding</keyword>
<evidence type="ECO:0000259" key="7">
    <source>
        <dbReference type="PROSITE" id="PS50023"/>
    </source>
</evidence>
<dbReference type="PANTHER" id="PTHR15551:SF3">
    <property type="entry name" value="LIM AND CALPONIN HOMOLOGY DOMAINS-CONTAINING PROTEIN 1"/>
    <property type="match status" value="1"/>
</dbReference>
<reference evidence="8" key="3">
    <citation type="submission" date="2025-08" db="UniProtKB">
        <authorList>
            <consortium name="Ensembl"/>
        </authorList>
    </citation>
    <scope>IDENTIFICATION</scope>
    <source>
        <strain evidence="8">Brown Norway</strain>
    </source>
</reference>
<accession>F1M392</accession>
<feature type="compositionally biased region" description="Basic and acidic residues" evidence="5">
    <location>
        <begin position="229"/>
        <end position="260"/>
    </location>
</feature>
<dbReference type="IntAct" id="F1M392">
    <property type="interactions" value="1"/>
</dbReference>
<keyword evidence="2 4" id="KW-0862">Zinc</keyword>
<dbReference type="InterPro" id="IPR001781">
    <property type="entry name" value="Znf_LIM"/>
</dbReference>
<feature type="compositionally biased region" description="Basic and acidic residues" evidence="5">
    <location>
        <begin position="382"/>
        <end position="410"/>
    </location>
</feature>
<dbReference type="VEuPathDB" id="HostDB:ENSRNOG00000002318"/>
<dbReference type="GO" id="GO:0046872">
    <property type="term" value="F:metal ion binding"/>
    <property type="evidence" value="ECO:0007669"/>
    <property type="project" value="UniProtKB-KW"/>
</dbReference>
<evidence type="ECO:0000313" key="10">
    <source>
        <dbReference type="RGD" id="1305269"/>
    </source>
</evidence>
<dbReference type="CTD" id="22998"/>
<dbReference type="CDD" id="cd21278">
    <property type="entry name" value="CH_LIMCH1"/>
    <property type="match status" value="1"/>
</dbReference>
<dbReference type="RGD" id="1305269">
    <property type="gene designation" value="Limch1"/>
</dbReference>
<feature type="region of interest" description="Disordered" evidence="5">
    <location>
        <begin position="468"/>
        <end position="493"/>
    </location>
</feature>
<feature type="compositionally biased region" description="Basic and acidic residues" evidence="5">
    <location>
        <begin position="567"/>
        <end position="579"/>
    </location>
</feature>
<organism evidence="8 9">
    <name type="scientific">Rattus norvegicus</name>
    <name type="common">Rat</name>
    <dbReference type="NCBI Taxonomy" id="10116"/>
    <lineage>
        <taxon>Eukaryota</taxon>
        <taxon>Metazoa</taxon>
        <taxon>Chordata</taxon>
        <taxon>Craniata</taxon>
        <taxon>Vertebrata</taxon>
        <taxon>Euteleostomi</taxon>
        <taxon>Mammalia</taxon>
        <taxon>Eutheria</taxon>
        <taxon>Euarchontoglires</taxon>
        <taxon>Glires</taxon>
        <taxon>Rodentia</taxon>
        <taxon>Myomorpha</taxon>
        <taxon>Muroidea</taxon>
        <taxon>Muridae</taxon>
        <taxon>Murinae</taxon>
        <taxon>Rattus</taxon>
    </lineage>
</organism>
<dbReference type="InterPro" id="IPR036872">
    <property type="entry name" value="CH_dom_sf"/>
</dbReference>
<evidence type="ECO:0007829" key="12">
    <source>
        <dbReference type="PubMed" id="22673903"/>
    </source>
</evidence>
<dbReference type="STRING" id="10116.ENSRNOP00000063345"/>
<dbReference type="Proteomes" id="UP000002494">
    <property type="component" value="Chromosome 14"/>
</dbReference>
<protein>
    <submittedName>
        <fullName evidence="8">LIM and calponin homology domains 1</fullName>
    </submittedName>
</protein>
<feature type="compositionally biased region" description="Polar residues" evidence="5">
    <location>
        <begin position="522"/>
        <end position="534"/>
    </location>
</feature>
<feature type="region of interest" description="Disordered" evidence="5">
    <location>
        <begin position="819"/>
        <end position="1033"/>
    </location>
</feature>
<dbReference type="HOGENOM" id="CLU_003242_1_0_1"/>
<reference evidence="8" key="2">
    <citation type="submission" date="2024-01" db="EMBL/GenBank/DDBJ databases">
        <title>GRCr8: a new rat reference genome assembly contstructed from accurate long reads and long range scaffolding.</title>
        <authorList>
            <person name="Doris P.A."/>
            <person name="Kalbfleisch T."/>
            <person name="Li K."/>
            <person name="Howe K."/>
            <person name="Wood J."/>
        </authorList>
    </citation>
    <scope>NUCLEOTIDE SEQUENCE [LARGE SCALE GENOMIC DNA]</scope>
    <source>
        <strain evidence="8">Brown Norway</strain>
    </source>
</reference>
<feature type="compositionally biased region" description="Polar residues" evidence="5">
    <location>
        <begin position="897"/>
        <end position="906"/>
    </location>
</feature>
<feature type="region of interest" description="Disordered" evidence="5">
    <location>
        <begin position="510"/>
        <end position="588"/>
    </location>
</feature>
<evidence type="ECO:0007829" key="11">
    <source>
        <dbReference type="PeptideAtlas" id="F1M392"/>
    </source>
</evidence>
<name>F1M392_RAT</name>
<dbReference type="GO" id="GO:0003779">
    <property type="term" value="F:actin binding"/>
    <property type="evidence" value="ECO:0007669"/>
    <property type="project" value="InterPro"/>
</dbReference>
<feature type="region of interest" description="Disordered" evidence="5">
    <location>
        <begin position="373"/>
        <end position="410"/>
    </location>
</feature>
<dbReference type="Gene3D" id="2.10.110.10">
    <property type="entry name" value="Cysteine Rich Protein"/>
    <property type="match status" value="1"/>
</dbReference>
<dbReference type="PROSITE" id="PS50021">
    <property type="entry name" value="CH"/>
    <property type="match status" value="1"/>
</dbReference>
<dbReference type="InterPro" id="IPR031865">
    <property type="entry name" value="DUF4757"/>
</dbReference>
<evidence type="ECO:0000256" key="2">
    <source>
        <dbReference type="ARBA" id="ARBA00022833"/>
    </source>
</evidence>
<sequence length="1111" mass="124607">MACPALGLEVLQPLQPEPPPEPAFAEAQKWIEQVTGRSFGDKDFRTGLENGILLCELLNAIKPGLVKKINRLPTPIAGLDNTILFLRGCKELGLKESQLFDPSDLQDTSNRVTVKNFDYSRKLKNVLVTIYWLGKAANSCTSYSGTTLNLKEFEGLLAQMRKETDDIESPKRSIRDSGYIDCWDSERSDSLSPPRHGRDDSFDSLDSFGSRSRQTPSPDVVLRGSSDGRGSDSESDLPHRKLPDVKKDDMSARRTSHGEPKSAVPFNQYLPNKSNQTAYVPAPLRKKKAEREEYRKSWSTATSPLGGERPFRYGPRTPVSDDAESTSMFDMRCEEEAAVLPHSRARQEQLQLINNQLREEDDKWQDDLARWKSRRRSASQDLIKKEEERKKMEKLMSGEDGTSERRKSIKTYREIVQEKERRERELHEAYKNARSQEEAEGILQQYIERFTISEAVLERLEMPKILERSHSTEPNVSSFPNDPSPMKYLRQQSLPPPKFTATVETTIARTSVPESSVAAGTGSPSKTSTPNTVPMLTPRPYSQPKNSQEVLKTFKVDGKVSMNGETARGDVEGKEKEDPTAVAPGPSLTKSQMFEGVATVHGSPVQVKQGSNSIEINIKKPNSPPQELTAASEETESNGRDDENGEESSGARDVELDSAEPQHFTTTVTRCSPTVALVEFSSSPQLRNEVPEEQDQKKPENEMSGKVELVLSQKVAKPKSPEPEATLTFPFLDKMPETDQLHLPNLNSQELPGSAPLRVQNSWRRSQFFSQSADSPSSEKSPASTPFKFWAWDPEEERRRQEKWQQEQERLLQERYQKEQDKLKEEWEKAQKEVEEEERRYYEEERKIIEDTVVPFTISSSSADQLSTSSSVTEGSGTRNKMDLENCQDRDKERRQNTPLQENDSDSSLKARESGLPEEHSSLTQSPSANSENSVSKGISQDQQPETEAEASHCGTNPQSAQDPPWNQQISNPPTSKSEDVKPKTLALEKSINHQIESPGERRKKSPRENFRAGPLSPCSPTPPGQSPNRYKRSISGKKLCSSCGLALGKGAAMIIETLNLYFHIQCFRCGICKGQLGDAVSGTDVRIRNGLLNCTDCYMRSRSAGQPTTL</sequence>
<evidence type="ECO:0000256" key="3">
    <source>
        <dbReference type="ARBA" id="ARBA00023038"/>
    </source>
</evidence>
<feature type="compositionally biased region" description="Basic and acidic residues" evidence="5">
    <location>
        <begin position="694"/>
        <end position="705"/>
    </location>
</feature>
<keyword evidence="11" id="KW-1267">Proteomics identification</keyword>
<gene>
    <name evidence="8 10" type="primary">Limch1</name>
</gene>
<dbReference type="Pfam" id="PF00412">
    <property type="entry name" value="LIM"/>
    <property type="match status" value="1"/>
</dbReference>
<dbReference type="PROSITE" id="PS00478">
    <property type="entry name" value="LIM_DOMAIN_1"/>
    <property type="match status" value="1"/>
</dbReference>
<dbReference type="PROSITE" id="PS50023">
    <property type="entry name" value="LIM_DOMAIN_2"/>
    <property type="match status" value="1"/>
</dbReference>
<dbReference type="AGR" id="RGD:1305269"/>
<feature type="compositionally biased region" description="Basic and acidic residues" evidence="5">
    <location>
        <begin position="907"/>
        <end position="921"/>
    </location>
</feature>
<dbReference type="GO" id="GO:0080090">
    <property type="term" value="P:regulation of primary metabolic process"/>
    <property type="evidence" value="ECO:0007669"/>
    <property type="project" value="UniProtKB-ARBA"/>
</dbReference>
<feature type="compositionally biased region" description="Low complexity" evidence="5">
    <location>
        <begin position="859"/>
        <end position="878"/>
    </location>
</feature>
<evidence type="ECO:0000256" key="1">
    <source>
        <dbReference type="ARBA" id="ARBA00022723"/>
    </source>
</evidence>
<dbReference type="Bgee" id="ENSRNOG00000002318">
    <property type="expression patterns" value="Expressed in lung and 19 other cell types or tissues"/>
</dbReference>
<evidence type="ECO:0000256" key="4">
    <source>
        <dbReference type="PROSITE-ProRule" id="PRU00125"/>
    </source>
</evidence>
<dbReference type="UCSC" id="RGD:1305269">
    <property type="organism name" value="rat"/>
</dbReference>
<evidence type="ECO:0000259" key="6">
    <source>
        <dbReference type="PROSITE" id="PS50021"/>
    </source>
</evidence>
<feature type="compositionally biased region" description="Polar residues" evidence="5">
    <location>
        <begin position="663"/>
        <end position="672"/>
    </location>
</feature>
<feature type="region of interest" description="Disordered" evidence="5">
    <location>
        <begin position="601"/>
        <end position="789"/>
    </location>
</feature>
<dbReference type="RefSeq" id="NP_001388498.1">
    <property type="nucleotide sequence ID" value="NM_001401569.1"/>
</dbReference>
<feature type="domain" description="Calponin-homology (CH)" evidence="6">
    <location>
        <begin position="21"/>
        <end position="138"/>
    </location>
</feature>
<feature type="compositionally biased region" description="Polar residues" evidence="5">
    <location>
        <begin position="759"/>
        <end position="784"/>
    </location>
</feature>
<feature type="domain" description="LIM zinc-binding" evidence="7">
    <location>
        <begin position="1039"/>
        <end position="1105"/>
    </location>
</feature>
<reference evidence="8" key="4">
    <citation type="submission" date="2025-09" db="UniProtKB">
        <authorList>
            <consortium name="Ensembl"/>
        </authorList>
    </citation>
    <scope>IDENTIFICATION</scope>
    <source>
        <strain evidence="8">Brown Norway</strain>
    </source>
</reference>
<dbReference type="GO" id="GO:0031032">
    <property type="term" value="P:actomyosin structure organization"/>
    <property type="evidence" value="ECO:0007669"/>
    <property type="project" value="InterPro"/>
</dbReference>
<evidence type="ECO:0000313" key="8">
    <source>
        <dbReference type="Ensembl" id="ENSRNOP00000063345.4"/>
    </source>
</evidence>
<dbReference type="InterPro" id="IPR001997">
    <property type="entry name" value="Calponin/LIMCH1"/>
</dbReference>
<dbReference type="AlphaFoldDB" id="F1M392"/>
<dbReference type="eggNOG" id="KOG1704">
    <property type="taxonomic scope" value="Eukaryota"/>
</dbReference>
<feature type="compositionally biased region" description="Polar residues" evidence="5">
    <location>
        <begin position="954"/>
        <end position="976"/>
    </location>
</feature>
<feature type="compositionally biased region" description="Polar residues" evidence="5">
    <location>
        <begin position="472"/>
        <end position="481"/>
    </location>
</feature>
<feature type="region of interest" description="Disordered" evidence="5">
    <location>
        <begin position="185"/>
        <end position="326"/>
    </location>
</feature>
<evidence type="ECO:0000313" key="9">
    <source>
        <dbReference type="Proteomes" id="UP000002494"/>
    </source>
</evidence>
<feature type="compositionally biased region" description="Polar residues" evidence="5">
    <location>
        <begin position="269"/>
        <end position="278"/>
    </location>
</feature>
<keyword evidence="9" id="KW-1185">Reference proteome</keyword>
<feature type="compositionally biased region" description="Basic and acidic residues" evidence="5">
    <location>
        <begin position="880"/>
        <end position="896"/>
    </location>
</feature>
<dbReference type="PhosphoSitePlus" id="F1M392"/>
<dbReference type="Pfam" id="PF00307">
    <property type="entry name" value="CH"/>
    <property type="match status" value="1"/>
</dbReference>
<dbReference type="GeneTree" id="ENSGT00950000183159"/>
<dbReference type="InParanoid" id="F1M392"/>
<dbReference type="Pfam" id="PF15949">
    <property type="entry name" value="DUF4757"/>
    <property type="match status" value="1"/>
</dbReference>
<proteinExistence type="evidence at protein level"/>
<dbReference type="SMART" id="SM00033">
    <property type="entry name" value="CH"/>
    <property type="match status" value="1"/>
</dbReference>
<dbReference type="Gene3D" id="1.10.418.10">
    <property type="entry name" value="Calponin-like domain"/>
    <property type="match status" value="1"/>
</dbReference>
<dbReference type="SMART" id="SM00132">
    <property type="entry name" value="LIM"/>
    <property type="match status" value="1"/>
</dbReference>
<dbReference type="CDD" id="cd08368">
    <property type="entry name" value="LIM"/>
    <property type="match status" value="1"/>
</dbReference>
<dbReference type="PaxDb" id="10116-ENSRNOP00000063345"/>
<reference evidence="12" key="1">
    <citation type="journal article" date="2012" name="Nat. Commun.">
        <title>Quantitative maps of protein phosphorylation sites across 14 different rat organs and tissues.</title>
        <authorList>
            <person name="Lundby A."/>
            <person name="Secher A."/>
            <person name="Lage K."/>
            <person name="Nordsborg N.B."/>
            <person name="Dmytriyev A."/>
            <person name="Lundby C."/>
            <person name="Olsen J.V."/>
        </authorList>
    </citation>
    <scope>IDENTIFICATION BY MASS SPECTROMETRY [LARGE SCALE ANALYSIS]</scope>
</reference>
<dbReference type="iPTMnet" id="F1M392"/>
<dbReference type="Ensembl" id="ENSRNOT00000064263.4">
    <property type="protein sequence ID" value="ENSRNOP00000063345.4"/>
    <property type="gene ID" value="ENSRNOG00000002318.8"/>
</dbReference>
<dbReference type="InterPro" id="IPR001715">
    <property type="entry name" value="CH_dom"/>
</dbReference>
<dbReference type="PRINTS" id="PR00889">
    <property type="entry name" value="CALPONIN"/>
</dbReference>